<dbReference type="Proteomes" id="UP001060085">
    <property type="component" value="Linkage Group LG07"/>
</dbReference>
<accession>A0ACC0A322</accession>
<proteinExistence type="predicted"/>
<dbReference type="EMBL" id="CM044707">
    <property type="protein sequence ID" value="KAI5654966.1"/>
    <property type="molecule type" value="Genomic_DNA"/>
</dbReference>
<keyword evidence="2" id="KW-1185">Reference proteome</keyword>
<gene>
    <name evidence="1" type="ORF">M9H77_32153</name>
</gene>
<evidence type="ECO:0000313" key="2">
    <source>
        <dbReference type="Proteomes" id="UP001060085"/>
    </source>
</evidence>
<sequence>MDESSQISHKNHIHANHLDRPVLGILGQFIFLRIFYGRIIIPILFFISKTICNKRPIESIRISLGFSACFFVERKLLSGGLALFWYSDLVNLNILSSSMGHIDAQIKPFGSIPMWRFIGFYGNPSSEARNHSWTLLWRLKNMHSLHCLCGGDFNEKILPEKLKALEILQKQRGLPSYSNRLKDAYWKTRSCISRLKEGDRNTSYFHHKASQRKKKNTIDPKKLGGLGFQDPEYFNIALLYNQGLLPNDMLGSYTLDLDPVDRGRSTMGGLGPRRYYFKCRDSADVS</sequence>
<protein>
    <submittedName>
        <fullName evidence="1">Uncharacterized protein</fullName>
    </submittedName>
</protein>
<reference evidence="2" key="1">
    <citation type="journal article" date="2023" name="Nat. Plants">
        <title>Single-cell RNA sequencing provides a high-resolution roadmap for understanding the multicellular compartmentation of specialized metabolism.</title>
        <authorList>
            <person name="Sun S."/>
            <person name="Shen X."/>
            <person name="Li Y."/>
            <person name="Li Y."/>
            <person name="Wang S."/>
            <person name="Li R."/>
            <person name="Zhang H."/>
            <person name="Shen G."/>
            <person name="Guo B."/>
            <person name="Wei J."/>
            <person name="Xu J."/>
            <person name="St-Pierre B."/>
            <person name="Chen S."/>
            <person name="Sun C."/>
        </authorList>
    </citation>
    <scope>NUCLEOTIDE SEQUENCE [LARGE SCALE GENOMIC DNA]</scope>
</reference>
<name>A0ACC0A322_CATRO</name>
<evidence type="ECO:0000313" key="1">
    <source>
        <dbReference type="EMBL" id="KAI5654966.1"/>
    </source>
</evidence>
<comment type="caution">
    <text evidence="1">The sequence shown here is derived from an EMBL/GenBank/DDBJ whole genome shotgun (WGS) entry which is preliminary data.</text>
</comment>
<organism evidence="1 2">
    <name type="scientific">Catharanthus roseus</name>
    <name type="common">Madagascar periwinkle</name>
    <name type="synonym">Vinca rosea</name>
    <dbReference type="NCBI Taxonomy" id="4058"/>
    <lineage>
        <taxon>Eukaryota</taxon>
        <taxon>Viridiplantae</taxon>
        <taxon>Streptophyta</taxon>
        <taxon>Embryophyta</taxon>
        <taxon>Tracheophyta</taxon>
        <taxon>Spermatophyta</taxon>
        <taxon>Magnoliopsida</taxon>
        <taxon>eudicotyledons</taxon>
        <taxon>Gunneridae</taxon>
        <taxon>Pentapetalae</taxon>
        <taxon>asterids</taxon>
        <taxon>lamiids</taxon>
        <taxon>Gentianales</taxon>
        <taxon>Apocynaceae</taxon>
        <taxon>Rauvolfioideae</taxon>
        <taxon>Vinceae</taxon>
        <taxon>Catharanthinae</taxon>
        <taxon>Catharanthus</taxon>
    </lineage>
</organism>